<dbReference type="Proteomes" id="UP000030902">
    <property type="component" value="Chromosome"/>
</dbReference>
<dbReference type="AlphaFoldDB" id="A0A6S4GW23"/>
<keyword evidence="2" id="KW-1185">Reference proteome</keyword>
<dbReference type="RefSeq" id="WP_039327499.1">
    <property type="nucleotide sequence ID" value="NZ_CP007496.1"/>
</dbReference>
<sequence length="697" mass="80390">MKNSKKVLGKRSREKIISDIKLLVAMKGYIFAFAEIISRDFFIDIHDAANVNWREKLHVNEVALLMGLMLKNKAVSFDNISKHQIEKTVKRTRSLLDELHCTYMYDFSKAMMKHTPEQIKTMSDEEKEKEFRKIFGSKEMIIETTFYGDTGFYDVQPFEMAQKLYARDEDWIKSNTKFNIVKSKSIFFALKSMLNGVHFARSTLTGEKVKSLRAIDEMAFPFDLIVETIQTTEKSITKEDIRAFLELFSCSFGDQPETFNEPGDENIFTYKPIINLGSDIYFFPNTMALASAIYKSPLYWMRQDEQYANTVNKHIGEVAEDITYDYFKVIFGEANTYKAVKITKGKKELTDIDVMGIIGNTVIIAQNKSKKMTAAALNGDVDAIKSDFQKAVIDPYEQGIKVRDVLLGNESYKLIDKSGKQITPPENIKHAYILCVSNEPYPAVMDQMRVFLVDVDQLPPMQLSLFDLDLMAEYFKDPYEFTFYIKQRLENHEGIISSNEIIHLAYHLRCGLFMPGNSDMLVLDQSFGQLIDADYYHKKMCTPKPKKEDALFNPWQNKDFKKLVNTIKQMDDPSVTDIVFFLMTIPQEIVDDIMKYINMVNSQAKKDKGKLHDFSLQITNNEQPWGGVTYMSGSSGRDVIPRLQIIATMNKYRARAGYWLALGADNSGNIQYVMFDDDPWMHSRRMDKALKFYGKKT</sequence>
<accession>A0A6S4GW23</accession>
<evidence type="ECO:0000313" key="1">
    <source>
        <dbReference type="EMBL" id="AJA06837.1"/>
    </source>
</evidence>
<reference evidence="1 2" key="1">
    <citation type="journal article" date="2015" name="Proc. Natl. Acad. Sci. U.S.A.">
        <title>Cultivation of a human-associated TM7 phylotype reveals a reduced genome and epibiotic parasitic lifestyle.</title>
        <authorList>
            <person name="He X."/>
            <person name="McLean J.S."/>
            <person name="Edlund A."/>
            <person name="Yooseph S."/>
            <person name="Hall A.P."/>
            <person name="Liu S.Y."/>
            <person name="Dorrestein P.C."/>
            <person name="Esquenazi E."/>
            <person name="Hunter R.C."/>
            <person name="Cheng G."/>
            <person name="Nelson K.E."/>
            <person name="Lux R."/>
            <person name="Shi W."/>
        </authorList>
    </citation>
    <scope>NUCLEOTIDE SEQUENCE [LARGE SCALE GENOMIC DNA]</scope>
    <source>
        <strain evidence="1 2">TM7x</strain>
    </source>
</reference>
<organism evidence="1 2">
    <name type="scientific">Candidatus Nanosynbacter lyticus</name>
    <dbReference type="NCBI Taxonomy" id="2093824"/>
    <lineage>
        <taxon>Bacteria</taxon>
        <taxon>Candidatus Saccharimonadota</taxon>
        <taxon>Candidatus Saccharimonadia</taxon>
        <taxon>Candidatus Nanosynbacterales</taxon>
        <taxon>Candidatus Nanosynbacteraceae</taxon>
        <taxon>Candidatus Nanosynbacter</taxon>
    </lineage>
</organism>
<name>A0A6S4GW23_9BACT</name>
<evidence type="ECO:0000313" key="2">
    <source>
        <dbReference type="Proteomes" id="UP000030902"/>
    </source>
</evidence>
<protein>
    <submittedName>
        <fullName evidence="1">Uncharacterized protein</fullName>
    </submittedName>
</protein>
<dbReference type="KEGG" id="sox:TM7x_02225"/>
<gene>
    <name evidence="1" type="ORF">TM7x_02225</name>
</gene>
<dbReference type="EMBL" id="CP007496">
    <property type="protein sequence ID" value="AJA06837.1"/>
    <property type="molecule type" value="Genomic_DNA"/>
</dbReference>
<proteinExistence type="predicted"/>